<accession>A0ABR9U651</accession>
<organism evidence="1 2">
    <name type="scientific">Planktothrix mougeotii LEGE 06226</name>
    <dbReference type="NCBI Taxonomy" id="1828728"/>
    <lineage>
        <taxon>Bacteria</taxon>
        <taxon>Bacillati</taxon>
        <taxon>Cyanobacteriota</taxon>
        <taxon>Cyanophyceae</taxon>
        <taxon>Oscillatoriophycideae</taxon>
        <taxon>Oscillatoriales</taxon>
        <taxon>Microcoleaceae</taxon>
        <taxon>Planktothrix</taxon>
    </lineage>
</organism>
<name>A0ABR9U651_9CYAN</name>
<reference evidence="1 2" key="1">
    <citation type="submission" date="2020-10" db="EMBL/GenBank/DDBJ databases">
        <authorList>
            <person name="Castelo-Branco R."/>
            <person name="Eusebio N."/>
            <person name="Adriana R."/>
            <person name="Vieira A."/>
            <person name="Brugerolle De Fraissinette N."/>
            <person name="Rezende De Castro R."/>
            <person name="Schneider M.P."/>
            <person name="Vasconcelos V."/>
            <person name="Leao P.N."/>
        </authorList>
    </citation>
    <scope>NUCLEOTIDE SEQUENCE [LARGE SCALE GENOMIC DNA]</scope>
    <source>
        <strain evidence="1 2">LEGE 06226</strain>
    </source>
</reference>
<keyword evidence="2" id="KW-1185">Reference proteome</keyword>
<dbReference type="EMBL" id="JADEWU010000002">
    <property type="protein sequence ID" value="MBE9141928.1"/>
    <property type="molecule type" value="Genomic_DNA"/>
</dbReference>
<evidence type="ECO:0000313" key="2">
    <source>
        <dbReference type="Proteomes" id="UP000640725"/>
    </source>
</evidence>
<proteinExistence type="predicted"/>
<comment type="caution">
    <text evidence="1">The sequence shown here is derived from an EMBL/GenBank/DDBJ whole genome shotgun (WGS) entry which is preliminary data.</text>
</comment>
<dbReference type="RefSeq" id="WP_193867667.1">
    <property type="nucleotide sequence ID" value="NZ_JADEWU010000002.1"/>
</dbReference>
<evidence type="ECO:0008006" key="3">
    <source>
        <dbReference type="Google" id="ProtNLM"/>
    </source>
</evidence>
<sequence>MPLILTFLLRQYYKQINEYWQGCRDRLQENDGFLNRFPEKDDLSIRYLSQES</sequence>
<evidence type="ECO:0000313" key="1">
    <source>
        <dbReference type="EMBL" id="MBE9141928.1"/>
    </source>
</evidence>
<gene>
    <name evidence="1" type="ORF">IQ236_01655</name>
</gene>
<protein>
    <recommendedName>
        <fullName evidence="3">Transposase</fullName>
    </recommendedName>
</protein>
<dbReference type="Proteomes" id="UP000640725">
    <property type="component" value="Unassembled WGS sequence"/>
</dbReference>